<dbReference type="InterPro" id="IPR027417">
    <property type="entry name" value="P-loop_NTPase"/>
</dbReference>
<organism evidence="15 16">
    <name type="scientific">Wallemia ichthyophaga</name>
    <dbReference type="NCBI Taxonomy" id="245174"/>
    <lineage>
        <taxon>Eukaryota</taxon>
        <taxon>Fungi</taxon>
        <taxon>Dikarya</taxon>
        <taxon>Basidiomycota</taxon>
        <taxon>Wallemiomycotina</taxon>
        <taxon>Wallemiomycetes</taxon>
        <taxon>Wallemiales</taxon>
        <taxon>Wallemiaceae</taxon>
        <taxon>Wallemia</taxon>
    </lineage>
</organism>
<dbReference type="GO" id="GO:0005634">
    <property type="term" value="C:nucleus"/>
    <property type="evidence" value="ECO:0007669"/>
    <property type="project" value="UniProtKB-SubCell"/>
</dbReference>
<evidence type="ECO:0000259" key="14">
    <source>
        <dbReference type="PROSITE" id="PS51195"/>
    </source>
</evidence>
<dbReference type="CDD" id="cd18787">
    <property type="entry name" value="SF2_C_DEAD"/>
    <property type="match status" value="1"/>
</dbReference>
<evidence type="ECO:0000256" key="7">
    <source>
        <dbReference type="ARBA" id="ARBA00022884"/>
    </source>
</evidence>
<dbReference type="PROSITE" id="PS00039">
    <property type="entry name" value="DEAD_ATP_HELICASE"/>
    <property type="match status" value="1"/>
</dbReference>
<evidence type="ECO:0000313" key="15">
    <source>
        <dbReference type="EMBL" id="TIB40222.1"/>
    </source>
</evidence>
<feature type="domain" description="Helicase C-terminal" evidence="13">
    <location>
        <begin position="370"/>
        <end position="524"/>
    </location>
</feature>
<dbReference type="GO" id="GO:0005524">
    <property type="term" value="F:ATP binding"/>
    <property type="evidence" value="ECO:0007669"/>
    <property type="project" value="UniProtKB-KW"/>
</dbReference>
<dbReference type="InterPro" id="IPR014001">
    <property type="entry name" value="Helicase_ATP-bd"/>
</dbReference>
<feature type="domain" description="Helicase ATP-binding" evidence="12">
    <location>
        <begin position="129"/>
        <end position="301"/>
    </location>
</feature>
<protein>
    <recommendedName>
        <fullName evidence="17">ATP-dependent RNA helicase DBP8</fullName>
    </recommendedName>
</protein>
<feature type="compositionally biased region" description="Basic and acidic residues" evidence="11">
    <location>
        <begin position="563"/>
        <end position="573"/>
    </location>
</feature>
<reference evidence="15 16" key="1">
    <citation type="submission" date="2019-03" db="EMBL/GenBank/DDBJ databases">
        <title>Sequencing 23 genomes of Wallemia ichthyophaga.</title>
        <authorList>
            <person name="Gostincar C."/>
        </authorList>
    </citation>
    <scope>NUCLEOTIDE SEQUENCE [LARGE SCALE GENOMIC DNA]</scope>
    <source>
        <strain evidence="15 16">EXF-6200</strain>
    </source>
</reference>
<feature type="region of interest" description="Disordered" evidence="11">
    <location>
        <begin position="57"/>
        <end position="95"/>
    </location>
</feature>
<evidence type="ECO:0000256" key="1">
    <source>
        <dbReference type="ARBA" id="ARBA00004123"/>
    </source>
</evidence>
<dbReference type="Pfam" id="PF00271">
    <property type="entry name" value="Helicase_C"/>
    <property type="match status" value="1"/>
</dbReference>
<evidence type="ECO:0000256" key="2">
    <source>
        <dbReference type="ARBA" id="ARBA00022517"/>
    </source>
</evidence>
<comment type="caution">
    <text evidence="15">The sequence shown here is derived from an EMBL/GenBank/DDBJ whole genome shotgun (WGS) entry which is preliminary data.</text>
</comment>
<dbReference type="GO" id="GO:0003724">
    <property type="term" value="F:RNA helicase activity"/>
    <property type="evidence" value="ECO:0007669"/>
    <property type="project" value="InterPro"/>
</dbReference>
<dbReference type="InterPro" id="IPR011545">
    <property type="entry name" value="DEAD/DEAH_box_helicase_dom"/>
</dbReference>
<keyword evidence="6 10" id="KW-0067">ATP-binding</keyword>
<dbReference type="SUPFAM" id="SSF52540">
    <property type="entry name" value="P-loop containing nucleoside triphosphate hydrolases"/>
    <property type="match status" value="1"/>
</dbReference>
<evidence type="ECO:0000256" key="8">
    <source>
        <dbReference type="ARBA" id="ARBA00023242"/>
    </source>
</evidence>
<dbReference type="GO" id="GO:0042254">
    <property type="term" value="P:ribosome biogenesis"/>
    <property type="evidence" value="ECO:0007669"/>
    <property type="project" value="UniProtKB-KW"/>
</dbReference>
<dbReference type="GO" id="GO:0016787">
    <property type="term" value="F:hydrolase activity"/>
    <property type="evidence" value="ECO:0007669"/>
    <property type="project" value="UniProtKB-KW"/>
</dbReference>
<sequence length="610" mass="66932">MSVVGVSGGWLHTNSLTFPITCDGGIFIIQYLSGFVVGGEGASSLFPVSQRENMENEEISVRSGLSRSAGGVSRPSTSKAPLSPAVPATAAESTGDTRTFTEMGVHPSLVKALHTLNIHTPTPIQHACLNEIMSGRDCIASAKTGSGKTIAFGLPILQHLTLDPYGICAVVLTPTRELAFQIADQFHALGAHMNLKAPVVVGGLDLLDQATQLQRRPHMVIATPGRFAELLKSKGEEWSLSKTRYLVLDEADRLLSSTFAPELAEIFSHLPSQRQTLLFTATATAEIEALARKPPSKGKQKPFVHLTHDSTSTPKSLVQKYVHLPSHIRDVYLAHLLTNPPEELEHLRHTPPDLAAPVSENAFDEQNQRRRKRKVKEVSAEEMEVQAMQPPPTIVFCGRCATAAQLTLLLQNMRIRCVPLHSYLSQSERLHSLSLFRSAIIPVLVATDVGSRGLDIPEVALVVNYDLPRNPTDYIHRVGRTARAGREGWSVSFVAERDVELVGAIEGVTGVTMDEHPMPENSVLENINSVFTARRLASVAMHDGRFGEKQKINKEKNKKRRKYEREWEERTESDVQGGGLSGRRGLPNSADPADKTNKTRKTQPSKQCLK</sequence>
<dbReference type="SMART" id="SM00490">
    <property type="entry name" value="HELICc"/>
    <property type="match status" value="1"/>
</dbReference>
<comment type="subcellular location">
    <subcellularLocation>
        <location evidence="1">Nucleus</location>
    </subcellularLocation>
</comment>
<dbReference type="CDD" id="cd17955">
    <property type="entry name" value="DEADc_DDX49"/>
    <property type="match status" value="1"/>
</dbReference>
<evidence type="ECO:0000259" key="12">
    <source>
        <dbReference type="PROSITE" id="PS51192"/>
    </source>
</evidence>
<dbReference type="InterPro" id="IPR050079">
    <property type="entry name" value="DEAD_box_RNA_helicase"/>
</dbReference>
<evidence type="ECO:0000256" key="9">
    <source>
        <dbReference type="PROSITE-ProRule" id="PRU00552"/>
    </source>
</evidence>
<dbReference type="InterPro" id="IPR000629">
    <property type="entry name" value="RNA-helicase_DEAD-box_CS"/>
</dbReference>
<dbReference type="Gene3D" id="3.40.50.300">
    <property type="entry name" value="P-loop containing nucleotide triphosphate hydrolases"/>
    <property type="match status" value="2"/>
</dbReference>
<evidence type="ECO:0000259" key="13">
    <source>
        <dbReference type="PROSITE" id="PS51194"/>
    </source>
</evidence>
<evidence type="ECO:0008006" key="17">
    <source>
        <dbReference type="Google" id="ProtNLM"/>
    </source>
</evidence>
<evidence type="ECO:0000256" key="5">
    <source>
        <dbReference type="ARBA" id="ARBA00022806"/>
    </source>
</evidence>
<proteinExistence type="inferred from homology"/>
<keyword evidence="4 10" id="KW-0378">Hydrolase</keyword>
<evidence type="ECO:0000313" key="16">
    <source>
        <dbReference type="Proteomes" id="UP000310689"/>
    </source>
</evidence>
<evidence type="ECO:0000256" key="10">
    <source>
        <dbReference type="RuleBase" id="RU000492"/>
    </source>
</evidence>
<dbReference type="AlphaFoldDB" id="A0A4T0JE87"/>
<dbReference type="InterPro" id="IPR014014">
    <property type="entry name" value="RNA_helicase_DEAD_Q_motif"/>
</dbReference>
<dbReference type="PROSITE" id="PS51192">
    <property type="entry name" value="HELICASE_ATP_BIND_1"/>
    <property type="match status" value="1"/>
</dbReference>
<dbReference type="PROSITE" id="PS51194">
    <property type="entry name" value="HELICASE_CTER"/>
    <property type="match status" value="1"/>
</dbReference>
<evidence type="ECO:0000256" key="4">
    <source>
        <dbReference type="ARBA" id="ARBA00022801"/>
    </source>
</evidence>
<keyword evidence="7" id="KW-0694">RNA-binding</keyword>
<dbReference type="SMART" id="SM00487">
    <property type="entry name" value="DEXDc"/>
    <property type="match status" value="1"/>
</dbReference>
<dbReference type="Proteomes" id="UP000310689">
    <property type="component" value="Unassembled WGS sequence"/>
</dbReference>
<feature type="region of interest" description="Disordered" evidence="11">
    <location>
        <begin position="547"/>
        <end position="610"/>
    </location>
</feature>
<dbReference type="PANTHER" id="PTHR47959:SF24">
    <property type="entry name" value="ATP-DEPENDENT RNA HELICASE"/>
    <property type="match status" value="1"/>
</dbReference>
<dbReference type="EMBL" id="SPOI01000019">
    <property type="protein sequence ID" value="TIB40222.1"/>
    <property type="molecule type" value="Genomic_DNA"/>
</dbReference>
<feature type="domain" description="DEAD-box RNA helicase Q" evidence="14">
    <location>
        <begin position="98"/>
        <end position="126"/>
    </location>
</feature>
<dbReference type="PROSITE" id="PS51195">
    <property type="entry name" value="Q_MOTIF"/>
    <property type="match status" value="1"/>
</dbReference>
<evidence type="ECO:0000256" key="3">
    <source>
        <dbReference type="ARBA" id="ARBA00022741"/>
    </source>
</evidence>
<dbReference type="Pfam" id="PF00270">
    <property type="entry name" value="DEAD"/>
    <property type="match status" value="1"/>
</dbReference>
<dbReference type="InterPro" id="IPR001650">
    <property type="entry name" value="Helicase_C-like"/>
</dbReference>
<evidence type="ECO:0000256" key="6">
    <source>
        <dbReference type="ARBA" id="ARBA00022840"/>
    </source>
</evidence>
<keyword evidence="3 10" id="KW-0547">Nucleotide-binding</keyword>
<evidence type="ECO:0000256" key="11">
    <source>
        <dbReference type="SAM" id="MobiDB-lite"/>
    </source>
</evidence>
<keyword evidence="5 10" id="KW-0347">Helicase</keyword>
<dbReference type="GO" id="GO:0010467">
    <property type="term" value="P:gene expression"/>
    <property type="evidence" value="ECO:0007669"/>
    <property type="project" value="UniProtKB-ARBA"/>
</dbReference>
<feature type="compositionally biased region" description="Basic residues" evidence="11">
    <location>
        <begin position="598"/>
        <end position="610"/>
    </location>
</feature>
<dbReference type="GO" id="GO:0005829">
    <property type="term" value="C:cytosol"/>
    <property type="evidence" value="ECO:0007669"/>
    <property type="project" value="TreeGrafter"/>
</dbReference>
<comment type="similarity">
    <text evidence="10">Belongs to the DEAD box helicase family.</text>
</comment>
<accession>A0A4T0JE87</accession>
<gene>
    <name evidence="15" type="ORF">E3P86_00776</name>
</gene>
<name>A0A4T0JE87_WALIC</name>
<keyword evidence="2" id="KW-0690">Ribosome biogenesis</keyword>
<dbReference type="GO" id="GO:0003723">
    <property type="term" value="F:RNA binding"/>
    <property type="evidence" value="ECO:0007669"/>
    <property type="project" value="UniProtKB-KW"/>
</dbReference>
<feature type="short sequence motif" description="Q motif" evidence="9">
    <location>
        <begin position="98"/>
        <end position="126"/>
    </location>
</feature>
<keyword evidence="8" id="KW-0539">Nucleus</keyword>
<dbReference type="PANTHER" id="PTHR47959">
    <property type="entry name" value="ATP-DEPENDENT RNA HELICASE RHLE-RELATED"/>
    <property type="match status" value="1"/>
</dbReference>